<feature type="transmembrane region" description="Helical" evidence="7">
    <location>
        <begin position="380"/>
        <end position="399"/>
    </location>
</feature>
<keyword evidence="3" id="KW-1003">Cell membrane</keyword>
<feature type="transmembrane region" description="Helical" evidence="7">
    <location>
        <begin position="179"/>
        <end position="198"/>
    </location>
</feature>
<organism evidence="10">
    <name type="scientific">freshwater metagenome</name>
    <dbReference type="NCBI Taxonomy" id="449393"/>
    <lineage>
        <taxon>unclassified sequences</taxon>
        <taxon>metagenomes</taxon>
        <taxon>ecological metagenomes</taxon>
    </lineage>
</organism>
<dbReference type="PANTHER" id="PTHR23513">
    <property type="entry name" value="INTEGRAL MEMBRANE EFFLUX PROTEIN-RELATED"/>
    <property type="match status" value="1"/>
</dbReference>
<evidence type="ECO:0000256" key="6">
    <source>
        <dbReference type="ARBA" id="ARBA00023136"/>
    </source>
</evidence>
<dbReference type="AlphaFoldDB" id="A0A6J7PNS0"/>
<reference evidence="10" key="1">
    <citation type="submission" date="2020-05" db="EMBL/GenBank/DDBJ databases">
        <authorList>
            <person name="Chiriac C."/>
            <person name="Salcher M."/>
            <person name="Ghai R."/>
            <person name="Kavagutti S V."/>
        </authorList>
    </citation>
    <scope>NUCLEOTIDE SEQUENCE</scope>
</reference>
<evidence type="ECO:0000256" key="4">
    <source>
        <dbReference type="ARBA" id="ARBA00022692"/>
    </source>
</evidence>
<proteinExistence type="predicted"/>
<evidence type="ECO:0000256" key="5">
    <source>
        <dbReference type="ARBA" id="ARBA00022989"/>
    </source>
</evidence>
<dbReference type="EMBL" id="CAFBOS010000133">
    <property type="protein sequence ID" value="CAB5006145.1"/>
    <property type="molecule type" value="Genomic_DNA"/>
</dbReference>
<protein>
    <submittedName>
        <fullName evidence="10">Unannotated protein</fullName>
    </submittedName>
</protein>
<feature type="transmembrane region" description="Helical" evidence="7">
    <location>
        <begin position="12"/>
        <end position="41"/>
    </location>
</feature>
<evidence type="ECO:0000256" key="3">
    <source>
        <dbReference type="ARBA" id="ARBA00022475"/>
    </source>
</evidence>
<dbReference type="Pfam" id="PF05977">
    <property type="entry name" value="MFS_3"/>
    <property type="match status" value="1"/>
</dbReference>
<name>A0A6J7PNS0_9ZZZZ</name>
<evidence type="ECO:0000259" key="8">
    <source>
        <dbReference type="PROSITE" id="PS50850"/>
    </source>
</evidence>
<feature type="transmembrane region" description="Helical" evidence="7">
    <location>
        <begin position="260"/>
        <end position="280"/>
    </location>
</feature>
<keyword evidence="5 7" id="KW-1133">Transmembrane helix</keyword>
<feature type="transmembrane region" description="Helical" evidence="7">
    <location>
        <begin position="80"/>
        <end position="101"/>
    </location>
</feature>
<evidence type="ECO:0000256" key="2">
    <source>
        <dbReference type="ARBA" id="ARBA00022448"/>
    </source>
</evidence>
<dbReference type="GO" id="GO:0005886">
    <property type="term" value="C:plasma membrane"/>
    <property type="evidence" value="ECO:0007669"/>
    <property type="project" value="UniProtKB-SubCell"/>
</dbReference>
<feature type="transmembrane region" description="Helical" evidence="7">
    <location>
        <begin position="315"/>
        <end position="338"/>
    </location>
</feature>
<sequence>MRLPASLSPLRYRPFALVWSGAFVSNIGTWMETVAVGIYVTKTTGKAGWAGVIAAAGFLPGAVLGPVGGAIADRYARKRVLILTTFAQLGFAAVLCALALAGMSRPVGVAFLVLGTGCAGALGFPSFQSMMPDLVPEDELVGAIGLSSAQWNLGRVIGPALAGLVIALGGERWGYGMAFAINTVSFLAVVIVVSTLVLPGPQPGPFPSIFASIREGFAFAFAEPGMRTIIVYMTINSLLAAPFIALVSPMAQLVLHEGTFGVSVLVTAQGVGAVLMAVSLGGLARKYSPRRVLAGVLWLLPVALVAYSAAPNLLTAAVCIFVTGGLYIGALSSFMSSAQMRVPAQIRGRVMSVLNVLLGLLYPIGAVVQGRLADSIGQRVVTACAAIIMLVVLAVLSVVQPGLFRRLETPATPDANLSLLPAAT</sequence>
<evidence type="ECO:0000313" key="10">
    <source>
        <dbReference type="EMBL" id="CAB5006145.1"/>
    </source>
</evidence>
<feature type="transmembrane region" description="Helical" evidence="7">
    <location>
        <begin position="204"/>
        <end position="222"/>
    </location>
</feature>
<dbReference type="InterPro" id="IPR036259">
    <property type="entry name" value="MFS_trans_sf"/>
</dbReference>
<keyword evidence="2" id="KW-0813">Transport</keyword>
<dbReference type="EMBL" id="CAEZYR010000027">
    <property type="protein sequence ID" value="CAB4738260.1"/>
    <property type="molecule type" value="Genomic_DNA"/>
</dbReference>
<comment type="subcellular location">
    <subcellularLocation>
        <location evidence="1">Cell membrane</location>
        <topology evidence="1">Multi-pass membrane protein</topology>
    </subcellularLocation>
</comment>
<dbReference type="PANTHER" id="PTHR23513:SF11">
    <property type="entry name" value="STAPHYLOFERRIN A TRANSPORTER"/>
    <property type="match status" value="1"/>
</dbReference>
<dbReference type="GO" id="GO:0022857">
    <property type="term" value="F:transmembrane transporter activity"/>
    <property type="evidence" value="ECO:0007669"/>
    <property type="project" value="InterPro"/>
</dbReference>
<keyword evidence="6 7" id="KW-0472">Membrane</keyword>
<gene>
    <name evidence="9" type="ORF">UFOPK2754_00979</name>
    <name evidence="10" type="ORF">UFOPK3967_01980</name>
</gene>
<feature type="domain" description="Major facilitator superfamily (MFS) profile" evidence="8">
    <location>
        <begin position="14"/>
        <end position="403"/>
    </location>
</feature>
<evidence type="ECO:0000313" key="9">
    <source>
        <dbReference type="EMBL" id="CAB4738260.1"/>
    </source>
</evidence>
<dbReference type="InterPro" id="IPR020846">
    <property type="entry name" value="MFS_dom"/>
</dbReference>
<evidence type="ECO:0000256" key="7">
    <source>
        <dbReference type="SAM" id="Phobius"/>
    </source>
</evidence>
<dbReference type="PROSITE" id="PS50850">
    <property type="entry name" value="MFS"/>
    <property type="match status" value="1"/>
</dbReference>
<evidence type="ECO:0000256" key="1">
    <source>
        <dbReference type="ARBA" id="ARBA00004651"/>
    </source>
</evidence>
<keyword evidence="4 7" id="KW-0812">Transmembrane</keyword>
<feature type="transmembrane region" description="Helical" evidence="7">
    <location>
        <begin position="292"/>
        <end position="309"/>
    </location>
</feature>
<feature type="transmembrane region" description="Helical" evidence="7">
    <location>
        <begin position="350"/>
        <end position="368"/>
    </location>
</feature>
<dbReference type="SUPFAM" id="SSF103473">
    <property type="entry name" value="MFS general substrate transporter"/>
    <property type="match status" value="1"/>
</dbReference>
<feature type="transmembrane region" description="Helical" evidence="7">
    <location>
        <begin position="47"/>
        <end position="68"/>
    </location>
</feature>
<dbReference type="Gene3D" id="1.20.1250.20">
    <property type="entry name" value="MFS general substrate transporter like domains"/>
    <property type="match status" value="1"/>
</dbReference>
<accession>A0A6J7PNS0</accession>
<dbReference type="CDD" id="cd06173">
    <property type="entry name" value="MFS_MefA_like"/>
    <property type="match status" value="1"/>
</dbReference>
<feature type="transmembrane region" description="Helical" evidence="7">
    <location>
        <begin position="107"/>
        <end position="124"/>
    </location>
</feature>
<dbReference type="InterPro" id="IPR010290">
    <property type="entry name" value="TM_effector"/>
</dbReference>
<feature type="transmembrane region" description="Helical" evidence="7">
    <location>
        <begin position="229"/>
        <end position="248"/>
    </location>
</feature>